<dbReference type="Gene3D" id="3.30.360.10">
    <property type="entry name" value="Dihydrodipicolinate Reductase, domain 2"/>
    <property type="match status" value="1"/>
</dbReference>
<dbReference type="Pfam" id="PF01408">
    <property type="entry name" value="GFO_IDH_MocA"/>
    <property type="match status" value="1"/>
</dbReference>
<feature type="domain" description="Gfo/Idh/MocA-like oxidoreductase N-terminal" evidence="4">
    <location>
        <begin position="20"/>
        <end position="134"/>
    </location>
</feature>
<evidence type="ECO:0000259" key="5">
    <source>
        <dbReference type="Pfam" id="PF22725"/>
    </source>
</evidence>
<dbReference type="SUPFAM" id="SSF51735">
    <property type="entry name" value="NAD(P)-binding Rossmann-fold domains"/>
    <property type="match status" value="1"/>
</dbReference>
<keyword evidence="2" id="KW-0560">Oxidoreductase</keyword>
<feature type="domain" description="GFO/IDH/MocA-like oxidoreductase" evidence="5">
    <location>
        <begin position="143"/>
        <end position="262"/>
    </location>
</feature>
<name>A0A840F312_9SPHN</name>
<dbReference type="EMBL" id="JACIEV010000001">
    <property type="protein sequence ID" value="MBB4152220.1"/>
    <property type="molecule type" value="Genomic_DNA"/>
</dbReference>
<evidence type="ECO:0000256" key="3">
    <source>
        <dbReference type="SAM" id="MobiDB-lite"/>
    </source>
</evidence>
<dbReference type="AlphaFoldDB" id="A0A840F312"/>
<protein>
    <submittedName>
        <fullName evidence="6">Putative dehydrogenase</fullName>
    </submittedName>
</protein>
<proteinExistence type="inferred from homology"/>
<dbReference type="InterPro" id="IPR036291">
    <property type="entry name" value="NAD(P)-bd_dom_sf"/>
</dbReference>
<dbReference type="Pfam" id="PF22725">
    <property type="entry name" value="GFO_IDH_MocA_C3"/>
    <property type="match status" value="1"/>
</dbReference>
<dbReference type="GO" id="GO:0016491">
    <property type="term" value="F:oxidoreductase activity"/>
    <property type="evidence" value="ECO:0007669"/>
    <property type="project" value="UniProtKB-KW"/>
</dbReference>
<dbReference type="InterPro" id="IPR055170">
    <property type="entry name" value="GFO_IDH_MocA-like_dom"/>
</dbReference>
<dbReference type="GO" id="GO:0000166">
    <property type="term" value="F:nucleotide binding"/>
    <property type="evidence" value="ECO:0007669"/>
    <property type="project" value="InterPro"/>
</dbReference>
<keyword evidence="7" id="KW-1185">Reference proteome</keyword>
<comment type="caution">
    <text evidence="6">The sequence shown here is derived from an EMBL/GenBank/DDBJ whole genome shotgun (WGS) entry which is preliminary data.</text>
</comment>
<dbReference type="PANTHER" id="PTHR43708">
    <property type="entry name" value="CONSERVED EXPRESSED OXIDOREDUCTASE (EUROFUNG)"/>
    <property type="match status" value="1"/>
</dbReference>
<dbReference type="Proteomes" id="UP000529795">
    <property type="component" value="Unassembled WGS sequence"/>
</dbReference>
<comment type="similarity">
    <text evidence="1">Belongs to the Gfo/Idh/MocA family.</text>
</comment>
<sequence>MTNDAPLRQAWPMPTEPRPIVVLGTGGIVRDAHLPAYRKAGFVVAGLYDRDVARAEALAAEWGVERVYRTLEEAAAADAVFDVAAPPVAHAELLDALPEGAVALMQKPFGRDLAMATRLRDIAAAKRQTVAVNFQLRFSPMMLAMRDALARGHFGELTEIEVHLNLVTPWHLFPHLKADERVEIVSHSIHYLDTIRALVGSPLGVFARSYGHPSSDLAPTRTSAILDYDDAQRVTLSINHHHDFGRRFQDASFRVEGSEGAAMVKLGLLLDYPTGEPDELWLARRGEDWRQVPLAGAWFPDAFVGPMANLQRYAAGEDDMLETGAPSAWATMALVEACYTAMAQPATPIPQEHDNQHGRTPAKGRA</sequence>
<dbReference type="InterPro" id="IPR051317">
    <property type="entry name" value="Gfo/Idh/MocA_oxidoreduct"/>
</dbReference>
<evidence type="ECO:0000259" key="4">
    <source>
        <dbReference type="Pfam" id="PF01408"/>
    </source>
</evidence>
<organism evidence="6 7">
    <name type="scientific">Sphingomonas jinjuensis</name>
    <dbReference type="NCBI Taxonomy" id="535907"/>
    <lineage>
        <taxon>Bacteria</taxon>
        <taxon>Pseudomonadati</taxon>
        <taxon>Pseudomonadota</taxon>
        <taxon>Alphaproteobacteria</taxon>
        <taxon>Sphingomonadales</taxon>
        <taxon>Sphingomonadaceae</taxon>
        <taxon>Sphingomonas</taxon>
    </lineage>
</organism>
<evidence type="ECO:0000313" key="7">
    <source>
        <dbReference type="Proteomes" id="UP000529795"/>
    </source>
</evidence>
<evidence type="ECO:0000256" key="1">
    <source>
        <dbReference type="ARBA" id="ARBA00010928"/>
    </source>
</evidence>
<dbReference type="SUPFAM" id="SSF55347">
    <property type="entry name" value="Glyceraldehyde-3-phosphate dehydrogenase-like, C-terminal domain"/>
    <property type="match status" value="1"/>
</dbReference>
<dbReference type="RefSeq" id="WP_343050709.1">
    <property type="nucleotide sequence ID" value="NZ_JACIEV010000001.1"/>
</dbReference>
<feature type="region of interest" description="Disordered" evidence="3">
    <location>
        <begin position="346"/>
        <end position="366"/>
    </location>
</feature>
<evidence type="ECO:0000256" key="2">
    <source>
        <dbReference type="ARBA" id="ARBA00023002"/>
    </source>
</evidence>
<evidence type="ECO:0000313" key="6">
    <source>
        <dbReference type="EMBL" id="MBB4152220.1"/>
    </source>
</evidence>
<dbReference type="Gene3D" id="3.40.50.720">
    <property type="entry name" value="NAD(P)-binding Rossmann-like Domain"/>
    <property type="match status" value="1"/>
</dbReference>
<reference evidence="6 7" key="1">
    <citation type="submission" date="2020-08" db="EMBL/GenBank/DDBJ databases">
        <title>Genomic Encyclopedia of Type Strains, Phase IV (KMG-IV): sequencing the most valuable type-strain genomes for metagenomic binning, comparative biology and taxonomic classification.</title>
        <authorList>
            <person name="Goeker M."/>
        </authorList>
    </citation>
    <scope>NUCLEOTIDE SEQUENCE [LARGE SCALE GENOMIC DNA]</scope>
    <source>
        <strain evidence="6 7">YC6723</strain>
    </source>
</reference>
<dbReference type="InterPro" id="IPR000683">
    <property type="entry name" value="Gfo/Idh/MocA-like_OxRdtase_N"/>
</dbReference>
<dbReference type="PANTHER" id="PTHR43708:SF5">
    <property type="entry name" value="CONSERVED EXPRESSED OXIDOREDUCTASE (EUROFUNG)-RELATED"/>
    <property type="match status" value="1"/>
</dbReference>
<gene>
    <name evidence="6" type="ORF">GGQ80_000096</name>
</gene>
<accession>A0A840F312</accession>